<dbReference type="AlphaFoldDB" id="A0A8H4UAS7"/>
<gene>
    <name evidence="3" type="ORF">FSARC_588</name>
</gene>
<dbReference type="Pfam" id="PF11702">
    <property type="entry name" value="DUF3295"/>
    <property type="match status" value="1"/>
</dbReference>
<feature type="region of interest" description="Disordered" evidence="1">
    <location>
        <begin position="373"/>
        <end position="395"/>
    </location>
</feature>
<feature type="compositionally biased region" description="Basic and acidic residues" evidence="1">
    <location>
        <begin position="244"/>
        <end position="260"/>
    </location>
</feature>
<feature type="region of interest" description="Disordered" evidence="1">
    <location>
        <begin position="328"/>
        <end position="352"/>
    </location>
</feature>
<proteinExistence type="predicted"/>
<feature type="region of interest" description="Disordered" evidence="1">
    <location>
        <begin position="225"/>
        <end position="261"/>
    </location>
</feature>
<evidence type="ECO:0000313" key="4">
    <source>
        <dbReference type="Proteomes" id="UP000622797"/>
    </source>
</evidence>
<comment type="caution">
    <text evidence="3">The sequence shown here is derived from an EMBL/GenBank/DDBJ whole genome shotgun (WGS) entry which is preliminary data.</text>
</comment>
<sequence>MFSLLNATPVAVDATVIDTVGICDPGNLEGMRIDHVGEGERLERKATASQTSSHYIEPDMATSILPKLSGGVESLANKKAFDSTLAPVFLHPTNVVRGFCSAQRCKHATVPAANAVCQPKPLPAITATRPKKPARFVFGGSLSSYEHEIGFEKDASVSPTTETTAIQVRNSLGRSEILKSMTELEPGSRADSRQEHDSSSINVRIRNIKNEAVADLDADGYLDKHAIDDDDDEERVDWEDTSEESGKSSSDKKVLRRDGFRPVLASRQSRLTRTLSHPGLPRSLGNDALQATLGDPGSLTTCYGLTDALSDGYDKGSARIKSMLNPRLESAGEEVSTSNTRLSTTDHDHVRRQAGQPPCITYQDMIKKELGESHQPNIRPAKSSTANTVDTETNDDSNVTDWNLEFIKYCFADYHTRGW</sequence>
<feature type="compositionally biased region" description="Basic and acidic residues" evidence="1">
    <location>
        <begin position="186"/>
        <end position="198"/>
    </location>
</feature>
<name>A0A8H4UAS7_9HYPO</name>
<dbReference type="InterPro" id="IPR021711">
    <property type="entry name" value="DUF3295"/>
</dbReference>
<feature type="compositionally biased region" description="Acidic residues" evidence="1">
    <location>
        <begin position="228"/>
        <end position="243"/>
    </location>
</feature>
<feature type="region of interest" description="Disordered" evidence="1">
    <location>
        <begin position="181"/>
        <end position="202"/>
    </location>
</feature>
<protein>
    <recommendedName>
        <fullName evidence="2">DUF3295 domain-containing protein</fullName>
    </recommendedName>
</protein>
<feature type="compositionally biased region" description="Polar residues" evidence="1">
    <location>
        <begin position="382"/>
        <end position="395"/>
    </location>
</feature>
<evidence type="ECO:0000256" key="1">
    <source>
        <dbReference type="SAM" id="MobiDB-lite"/>
    </source>
</evidence>
<keyword evidence="4" id="KW-1185">Reference proteome</keyword>
<feature type="domain" description="DUF3295" evidence="2">
    <location>
        <begin position="86"/>
        <end position="389"/>
    </location>
</feature>
<reference evidence="3" key="2">
    <citation type="submission" date="2020-05" db="EMBL/GenBank/DDBJ databases">
        <authorList>
            <person name="Kim H.-S."/>
            <person name="Proctor R.H."/>
            <person name="Brown D.W."/>
        </authorList>
    </citation>
    <scope>NUCLEOTIDE SEQUENCE</scope>
    <source>
        <strain evidence="3">NRRL 20472</strain>
    </source>
</reference>
<accession>A0A8H4UAS7</accession>
<reference evidence="3" key="1">
    <citation type="journal article" date="2020" name="BMC Genomics">
        <title>Correction to: Identification and distribution of gene clusters required for synthesis of sphingolipid metabolism inhibitors in diverse species of the filamentous fungus Fusarium.</title>
        <authorList>
            <person name="Kim H.S."/>
            <person name="Lohmar J.M."/>
            <person name="Busman M."/>
            <person name="Brown D.W."/>
            <person name="Naumann T.A."/>
            <person name="Divon H.H."/>
            <person name="Lysoe E."/>
            <person name="Uhlig S."/>
            <person name="Proctor R.H."/>
        </authorList>
    </citation>
    <scope>NUCLEOTIDE SEQUENCE</scope>
    <source>
        <strain evidence="3">NRRL 20472</strain>
    </source>
</reference>
<dbReference type="Proteomes" id="UP000622797">
    <property type="component" value="Unassembled WGS sequence"/>
</dbReference>
<evidence type="ECO:0000313" key="3">
    <source>
        <dbReference type="EMBL" id="KAF4973011.1"/>
    </source>
</evidence>
<organism evidence="3 4">
    <name type="scientific">Fusarium sarcochroum</name>
    <dbReference type="NCBI Taxonomy" id="1208366"/>
    <lineage>
        <taxon>Eukaryota</taxon>
        <taxon>Fungi</taxon>
        <taxon>Dikarya</taxon>
        <taxon>Ascomycota</taxon>
        <taxon>Pezizomycotina</taxon>
        <taxon>Sordariomycetes</taxon>
        <taxon>Hypocreomycetidae</taxon>
        <taxon>Hypocreales</taxon>
        <taxon>Nectriaceae</taxon>
        <taxon>Fusarium</taxon>
        <taxon>Fusarium lateritium species complex</taxon>
    </lineage>
</organism>
<dbReference type="EMBL" id="JABEXW010000032">
    <property type="protein sequence ID" value="KAF4973011.1"/>
    <property type="molecule type" value="Genomic_DNA"/>
</dbReference>
<evidence type="ECO:0000259" key="2">
    <source>
        <dbReference type="Pfam" id="PF11702"/>
    </source>
</evidence>